<evidence type="ECO:0000313" key="3">
    <source>
        <dbReference type="Proteomes" id="UP000469558"/>
    </source>
</evidence>
<accession>A0A8T9C2L3</accession>
<evidence type="ECO:0000313" key="2">
    <source>
        <dbReference type="EMBL" id="TVY78182.1"/>
    </source>
</evidence>
<feature type="compositionally biased region" description="Low complexity" evidence="1">
    <location>
        <begin position="65"/>
        <end position="87"/>
    </location>
</feature>
<feature type="region of interest" description="Disordered" evidence="1">
    <location>
        <begin position="59"/>
        <end position="152"/>
    </location>
</feature>
<feature type="compositionally biased region" description="Polar residues" evidence="1">
    <location>
        <begin position="88"/>
        <end position="100"/>
    </location>
</feature>
<dbReference type="OrthoDB" id="5337545at2759"/>
<gene>
    <name evidence="2" type="ORF">LSUE1_G003890</name>
</gene>
<name>A0A8T9C2L3_9HELO</name>
<feature type="region of interest" description="Disordered" evidence="1">
    <location>
        <begin position="1"/>
        <end position="38"/>
    </location>
</feature>
<reference evidence="2 3" key="1">
    <citation type="submission" date="2018-05" db="EMBL/GenBank/DDBJ databases">
        <title>Genome sequencing and assembly of the regulated plant pathogen Lachnellula willkommii and related sister species for the development of diagnostic species identification markers.</title>
        <authorList>
            <person name="Giroux E."/>
            <person name="Bilodeau G."/>
        </authorList>
    </citation>
    <scope>NUCLEOTIDE SEQUENCE [LARGE SCALE GENOMIC DNA]</scope>
    <source>
        <strain evidence="2 3">CBS 268.59</strain>
    </source>
</reference>
<comment type="caution">
    <text evidence="2">The sequence shown here is derived from an EMBL/GenBank/DDBJ whole genome shotgun (WGS) entry which is preliminary data.</text>
</comment>
<keyword evidence="3" id="KW-1185">Reference proteome</keyword>
<dbReference type="EMBL" id="QGMK01000827">
    <property type="protein sequence ID" value="TVY78182.1"/>
    <property type="molecule type" value="Genomic_DNA"/>
</dbReference>
<dbReference type="AlphaFoldDB" id="A0A8T9C2L3"/>
<protein>
    <submittedName>
        <fullName evidence="2">Uncharacterized protein</fullName>
    </submittedName>
</protein>
<dbReference type="Proteomes" id="UP000469558">
    <property type="component" value="Unassembled WGS sequence"/>
</dbReference>
<sequence>MESDKGKQPAPYNGGKGKAPSKPENSSTDPSLLSRVAASASGLTRSAFTAPNSNEISQTANSALSNSGKGSSTVGSGSGSSAWAESSKATQQPGTSQLNKASREGFRVGHSEEHAHQSENEFSSFLDGIPPFESSPPQVPAPGGDKSDLWEEAWGRSHVQARYTTVEEQQSRDGEEVLAMLSVPSSTSEQFEAPEPEEENYDWGLSKDQITQLRAMTKHMFPAPPSHAGIDPNHPLNLNPNVETENSHQSNQGVDPEAREALREQWEGVLTRYTDEVWGGLLPLVKEARQEVEDMGNNAAGTEQPTALRRLGAILGHLKQR</sequence>
<organism evidence="2 3">
    <name type="scientific">Lachnellula suecica</name>
    <dbReference type="NCBI Taxonomy" id="602035"/>
    <lineage>
        <taxon>Eukaryota</taxon>
        <taxon>Fungi</taxon>
        <taxon>Dikarya</taxon>
        <taxon>Ascomycota</taxon>
        <taxon>Pezizomycotina</taxon>
        <taxon>Leotiomycetes</taxon>
        <taxon>Helotiales</taxon>
        <taxon>Lachnaceae</taxon>
        <taxon>Lachnellula</taxon>
    </lineage>
</organism>
<feature type="compositionally biased region" description="Basic and acidic residues" evidence="1">
    <location>
        <begin position="101"/>
        <end position="119"/>
    </location>
</feature>
<proteinExistence type="predicted"/>
<evidence type="ECO:0000256" key="1">
    <source>
        <dbReference type="SAM" id="MobiDB-lite"/>
    </source>
</evidence>